<keyword evidence="6 13" id="KW-0808">Transferase</keyword>
<proteinExistence type="inferred from homology"/>
<evidence type="ECO:0000256" key="10">
    <source>
        <dbReference type="ARBA" id="ARBA00029724"/>
    </source>
</evidence>
<evidence type="ECO:0000256" key="5">
    <source>
        <dbReference type="ARBA" id="ARBA00012121"/>
    </source>
</evidence>
<evidence type="ECO:0000256" key="4">
    <source>
        <dbReference type="ARBA" id="ARBA00007008"/>
    </source>
</evidence>
<dbReference type="UniPathway" id="UPA00140">
    <property type="reaction ID" value="UER00205"/>
</dbReference>
<evidence type="ECO:0000256" key="1">
    <source>
        <dbReference type="ARBA" id="ARBA00001823"/>
    </source>
</evidence>
<name>A0A4R5MPE4_9SPHI</name>
<evidence type="ECO:0000256" key="7">
    <source>
        <dbReference type="ARBA" id="ARBA00022741"/>
    </source>
</evidence>
<reference evidence="16 17" key="1">
    <citation type="submission" date="2019-02" db="EMBL/GenBank/DDBJ databases">
        <title>Pedobacter sp. nov., a novel speices isolated from soil of pinguins habitat in Antarcitica.</title>
        <authorList>
            <person name="He R.-H."/>
        </authorList>
    </citation>
    <scope>NUCLEOTIDE SEQUENCE [LARGE SCALE GENOMIC DNA]</scope>
    <source>
        <strain evidence="16 17">E01020</strain>
    </source>
</reference>
<dbReference type="GO" id="GO:0070814">
    <property type="term" value="P:hydrogen sulfide biosynthetic process"/>
    <property type="evidence" value="ECO:0007669"/>
    <property type="project" value="UniProtKB-UniRule"/>
</dbReference>
<dbReference type="InterPro" id="IPR002891">
    <property type="entry name" value="APS"/>
</dbReference>
<dbReference type="RefSeq" id="WP_133260770.1">
    <property type="nucleotide sequence ID" value="NZ_SJCY01000001.1"/>
</dbReference>
<keyword evidence="7 13" id="KW-0547">Nucleotide-binding</keyword>
<dbReference type="OrthoDB" id="9804504at2"/>
<evidence type="ECO:0000256" key="11">
    <source>
        <dbReference type="ARBA" id="ARBA00031393"/>
    </source>
</evidence>
<sequence length="199" mass="22229">MQDLQLTEEFFSVSRAQKEAVNGHPSFVIWLTGLSASGKSTIARKLEKELFDRKIRTVVLDGDNTRIGINKDLDFSDEGRKENIRRVAEISKLMNDAGVVVISSFISPFQSDRLLAKSIIGQNSFIEVFIDANIQTCIDRDPKGLYALAKAGKIEHFTGISSPYESPENPDLQLDTNLLSIHDSVVKILDFLAIKFKLN</sequence>
<evidence type="ECO:0000256" key="14">
    <source>
        <dbReference type="RuleBase" id="RU004347"/>
    </source>
</evidence>
<comment type="catalytic activity">
    <reaction evidence="1 13 14">
        <text>adenosine 5'-phosphosulfate + ATP = 3'-phosphoadenylyl sulfate + ADP + H(+)</text>
        <dbReference type="Rhea" id="RHEA:24152"/>
        <dbReference type="ChEBI" id="CHEBI:15378"/>
        <dbReference type="ChEBI" id="CHEBI:30616"/>
        <dbReference type="ChEBI" id="CHEBI:58243"/>
        <dbReference type="ChEBI" id="CHEBI:58339"/>
        <dbReference type="ChEBI" id="CHEBI:456216"/>
        <dbReference type="EC" id="2.7.1.25"/>
    </reaction>
</comment>
<evidence type="ECO:0000256" key="2">
    <source>
        <dbReference type="ARBA" id="ARBA00002632"/>
    </source>
</evidence>
<dbReference type="EMBL" id="SJCY01000001">
    <property type="protein sequence ID" value="TDG37682.1"/>
    <property type="molecule type" value="Genomic_DNA"/>
</dbReference>
<organism evidence="16 17">
    <name type="scientific">Pedobacter changchengzhani</name>
    <dbReference type="NCBI Taxonomy" id="2529274"/>
    <lineage>
        <taxon>Bacteria</taxon>
        <taxon>Pseudomonadati</taxon>
        <taxon>Bacteroidota</taxon>
        <taxon>Sphingobacteriia</taxon>
        <taxon>Sphingobacteriales</taxon>
        <taxon>Sphingobacteriaceae</taxon>
        <taxon>Pedobacter</taxon>
    </lineage>
</organism>
<evidence type="ECO:0000256" key="6">
    <source>
        <dbReference type="ARBA" id="ARBA00022679"/>
    </source>
</evidence>
<dbReference type="GO" id="GO:0004020">
    <property type="term" value="F:adenylylsulfate kinase activity"/>
    <property type="evidence" value="ECO:0007669"/>
    <property type="project" value="UniProtKB-UniRule"/>
</dbReference>
<dbReference type="EC" id="2.7.1.25" evidence="5 13"/>
<comment type="function">
    <text evidence="2 13 14">Catalyzes the synthesis of activated sulfate.</text>
</comment>
<dbReference type="NCBIfam" id="TIGR00455">
    <property type="entry name" value="apsK"/>
    <property type="match status" value="1"/>
</dbReference>
<dbReference type="Gene3D" id="3.40.50.300">
    <property type="entry name" value="P-loop containing nucleotide triphosphate hydrolases"/>
    <property type="match status" value="1"/>
</dbReference>
<accession>A0A4R5MPE4</accession>
<dbReference type="InterPro" id="IPR059117">
    <property type="entry name" value="APS_kinase_dom"/>
</dbReference>
<comment type="pathway">
    <text evidence="3 13 14">Sulfur metabolism; hydrogen sulfide biosynthesis; sulfite from sulfate: step 2/3.</text>
</comment>
<comment type="caution">
    <text evidence="16">The sequence shown here is derived from an EMBL/GenBank/DDBJ whole genome shotgun (WGS) entry which is preliminary data.</text>
</comment>
<dbReference type="Proteomes" id="UP000295668">
    <property type="component" value="Unassembled WGS sequence"/>
</dbReference>
<keyword evidence="13" id="KW-0597">Phosphoprotein</keyword>
<dbReference type="GO" id="GO:0000103">
    <property type="term" value="P:sulfate assimilation"/>
    <property type="evidence" value="ECO:0007669"/>
    <property type="project" value="UniProtKB-UniRule"/>
</dbReference>
<dbReference type="CDD" id="cd02027">
    <property type="entry name" value="APSK"/>
    <property type="match status" value="1"/>
</dbReference>
<evidence type="ECO:0000256" key="13">
    <source>
        <dbReference type="HAMAP-Rule" id="MF_00065"/>
    </source>
</evidence>
<dbReference type="AlphaFoldDB" id="A0A4R5MPE4"/>
<evidence type="ECO:0000256" key="8">
    <source>
        <dbReference type="ARBA" id="ARBA00022777"/>
    </source>
</evidence>
<evidence type="ECO:0000313" key="16">
    <source>
        <dbReference type="EMBL" id="TDG37682.1"/>
    </source>
</evidence>
<evidence type="ECO:0000259" key="15">
    <source>
        <dbReference type="Pfam" id="PF01583"/>
    </source>
</evidence>
<dbReference type="GO" id="GO:0005524">
    <property type="term" value="F:ATP binding"/>
    <property type="evidence" value="ECO:0007669"/>
    <property type="project" value="UniProtKB-UniRule"/>
</dbReference>
<dbReference type="PANTHER" id="PTHR11055">
    <property type="entry name" value="BIFUNCTIONAL 3'-PHOSPHOADENOSINE 5'-PHOSPHOSULFATE SYNTHASE"/>
    <property type="match status" value="1"/>
</dbReference>
<dbReference type="Pfam" id="PF01583">
    <property type="entry name" value="APS_kinase"/>
    <property type="match status" value="1"/>
</dbReference>
<dbReference type="InterPro" id="IPR027417">
    <property type="entry name" value="P-loop_NTPase"/>
</dbReference>
<evidence type="ECO:0000256" key="9">
    <source>
        <dbReference type="ARBA" id="ARBA00022840"/>
    </source>
</evidence>
<dbReference type="NCBIfam" id="NF003013">
    <property type="entry name" value="PRK03846.1"/>
    <property type="match status" value="1"/>
</dbReference>
<evidence type="ECO:0000256" key="12">
    <source>
        <dbReference type="ARBA" id="ARBA00031464"/>
    </source>
</evidence>
<keyword evidence="17" id="KW-1185">Reference proteome</keyword>
<feature type="active site" description="Phosphoserine intermediate" evidence="13">
    <location>
        <position position="107"/>
    </location>
</feature>
<keyword evidence="8 13" id="KW-0418">Kinase</keyword>
<dbReference type="HAMAP" id="MF_00065">
    <property type="entry name" value="Adenylyl_sulf_kinase"/>
    <property type="match status" value="1"/>
</dbReference>
<feature type="binding site" evidence="13">
    <location>
        <begin position="33"/>
        <end position="40"/>
    </location>
    <ligand>
        <name>ATP</name>
        <dbReference type="ChEBI" id="CHEBI:30616"/>
    </ligand>
</feature>
<evidence type="ECO:0000256" key="3">
    <source>
        <dbReference type="ARBA" id="ARBA00004806"/>
    </source>
</evidence>
<evidence type="ECO:0000313" key="17">
    <source>
        <dbReference type="Proteomes" id="UP000295668"/>
    </source>
</evidence>
<comment type="similarity">
    <text evidence="4 13 14">Belongs to the APS kinase family.</text>
</comment>
<feature type="domain" description="APS kinase" evidence="15">
    <location>
        <begin position="26"/>
        <end position="175"/>
    </location>
</feature>
<keyword evidence="9 13" id="KW-0067">ATP-binding</keyword>
<gene>
    <name evidence="13 16" type="primary">cysC</name>
    <name evidence="16" type="ORF">EZJ43_00890</name>
</gene>
<protein>
    <recommendedName>
        <fullName evidence="5 13">Adenylyl-sulfate kinase</fullName>
        <ecNumber evidence="5 13">2.7.1.25</ecNumber>
    </recommendedName>
    <alternativeName>
        <fullName evidence="11 13">APS kinase</fullName>
    </alternativeName>
    <alternativeName>
        <fullName evidence="12 13">ATP adenosine-5'-phosphosulfate 3'-phosphotransferase</fullName>
    </alternativeName>
    <alternativeName>
        <fullName evidence="10 13">Adenosine-5'-phosphosulfate kinase</fullName>
    </alternativeName>
</protein>
<dbReference type="PANTHER" id="PTHR11055:SF1">
    <property type="entry name" value="PAPS SYNTHETASE, ISOFORM D"/>
    <property type="match status" value="1"/>
</dbReference>
<dbReference type="SUPFAM" id="SSF52540">
    <property type="entry name" value="P-loop containing nucleoside triphosphate hydrolases"/>
    <property type="match status" value="1"/>
</dbReference>